<protein>
    <submittedName>
        <fullName evidence="2">Uncharacterized membrane protein YgaE (UPF0421/DUF939 family)</fullName>
    </submittedName>
</protein>
<keyword evidence="1" id="KW-0812">Transmembrane</keyword>
<proteinExistence type="predicted"/>
<feature type="transmembrane region" description="Helical" evidence="1">
    <location>
        <begin position="144"/>
        <end position="162"/>
    </location>
</feature>
<dbReference type="Proteomes" id="UP000321261">
    <property type="component" value="Unassembled WGS sequence"/>
</dbReference>
<reference evidence="2 3" key="1">
    <citation type="submission" date="2019-06" db="EMBL/GenBank/DDBJ databases">
        <title>Sequencing the genomes of 1000 actinobacteria strains.</title>
        <authorList>
            <person name="Klenk H.-P."/>
        </authorList>
    </citation>
    <scope>NUCLEOTIDE SEQUENCE [LARGE SCALE GENOMIC DNA]</scope>
    <source>
        <strain evidence="2 3">DSM 45671</strain>
    </source>
</reference>
<gene>
    <name evidence="2" type="ORF">FHX44_117158</name>
</gene>
<evidence type="ECO:0000256" key="1">
    <source>
        <dbReference type="SAM" id="Phobius"/>
    </source>
</evidence>
<name>A0A561T291_9PSEU</name>
<evidence type="ECO:0000313" key="2">
    <source>
        <dbReference type="EMBL" id="TWF81215.1"/>
    </source>
</evidence>
<accession>A0A561T291</accession>
<feature type="transmembrane region" description="Helical" evidence="1">
    <location>
        <begin position="168"/>
        <end position="187"/>
    </location>
</feature>
<keyword evidence="3" id="KW-1185">Reference proteome</keyword>
<keyword evidence="1" id="KW-0472">Membrane</keyword>
<organism evidence="2 3">
    <name type="scientific">Pseudonocardia hierapolitana</name>
    <dbReference type="NCBI Taxonomy" id="1128676"/>
    <lineage>
        <taxon>Bacteria</taxon>
        <taxon>Bacillati</taxon>
        <taxon>Actinomycetota</taxon>
        <taxon>Actinomycetes</taxon>
        <taxon>Pseudonocardiales</taxon>
        <taxon>Pseudonocardiaceae</taxon>
        <taxon>Pseudonocardia</taxon>
    </lineage>
</organism>
<dbReference type="AlphaFoldDB" id="A0A561T291"/>
<dbReference type="OrthoDB" id="4458428at2"/>
<feature type="transmembrane region" description="Helical" evidence="1">
    <location>
        <begin position="115"/>
        <end position="132"/>
    </location>
</feature>
<comment type="caution">
    <text evidence="2">The sequence shown here is derived from an EMBL/GenBank/DDBJ whole genome shotgun (WGS) entry which is preliminary data.</text>
</comment>
<dbReference type="RefSeq" id="WP_147259759.1">
    <property type="nucleotide sequence ID" value="NZ_VIWU01000001.1"/>
</dbReference>
<keyword evidence="1" id="KW-1133">Transmembrane helix</keyword>
<evidence type="ECO:0000313" key="3">
    <source>
        <dbReference type="Proteomes" id="UP000321261"/>
    </source>
</evidence>
<sequence length="373" mass="40013">MSRLDRGHHLDVSKLRNSLWNSMRNPLRNSMRERLRVLRRPGREREVVVQSAKAALAAVGALLVTGPWAGTHAFLAPYAAVLTVTSTVRGSWTGAARQAGTVAAGVVLAHLVGRLVPAVTVAVPLVVLLGLLVGRWRQFGPDGWWVSITALIVVVNGTAANALDLASWLALSLCGSLVGALVNTLLLPPVHLRDARHAVTTLIAEVAAQLRDMAATVHDGWSEADARRWAHSARGLRRAVRRADDAVWYGRESVRWNPRRRHIRRADSPLAGRDVVDRLSRVSERVLQVSVLLGNLAERADHAGDPELAVLLERLADAVDVLAERPDELAAALDAPAAEARRLRNGSGEQAARGASVIAVSDAVAELEAAVTG</sequence>
<dbReference type="EMBL" id="VIWU01000001">
    <property type="protein sequence ID" value="TWF81215.1"/>
    <property type="molecule type" value="Genomic_DNA"/>
</dbReference>